<feature type="domain" description="RES" evidence="2">
    <location>
        <begin position="14"/>
        <end position="130"/>
    </location>
</feature>
<dbReference type="RefSeq" id="WP_252952715.1">
    <property type="nucleotide sequence ID" value="NZ_JAFIRR010000047.1"/>
</dbReference>
<sequence length="152" mass="16770">MIQAWRVCRAPYADLSGEGARRFGGRWNGPGQPMVYMAEHPALAVLEVRVHLDLPPDLLPDDYALMRVDLPDEPPDEVTAMPPDPRAVGDGWLRSGRTAVLRVPSVIVPTATNLLLNPRHPRAADAQVSETRPFQFDARLWRGAQPGTPKPP</sequence>
<feature type="region of interest" description="Disordered" evidence="1">
    <location>
        <begin position="70"/>
        <end position="90"/>
    </location>
</feature>
<evidence type="ECO:0000256" key="1">
    <source>
        <dbReference type="SAM" id="MobiDB-lite"/>
    </source>
</evidence>
<dbReference type="SMART" id="SM00953">
    <property type="entry name" value="RES"/>
    <property type="match status" value="1"/>
</dbReference>
<dbReference type="InterPro" id="IPR014914">
    <property type="entry name" value="RES_dom"/>
</dbReference>
<comment type="caution">
    <text evidence="3">The sequence shown here is derived from an EMBL/GenBank/DDBJ whole genome shotgun (WGS) entry which is preliminary data.</text>
</comment>
<evidence type="ECO:0000313" key="4">
    <source>
        <dbReference type="Proteomes" id="UP001523392"/>
    </source>
</evidence>
<protein>
    <submittedName>
        <fullName evidence="3">RES family NAD+ phosphorylase</fullName>
    </submittedName>
</protein>
<dbReference type="Pfam" id="PF08808">
    <property type="entry name" value="RES"/>
    <property type="match status" value="1"/>
</dbReference>
<reference evidence="3 4" key="1">
    <citation type="submission" date="2021-12" db="EMBL/GenBank/DDBJ databases">
        <title>Siccirubricoccus leaddurans sp. nov., a high concentration Zn2+ tolerance bacterium.</title>
        <authorList>
            <person name="Cao Y."/>
        </authorList>
    </citation>
    <scope>NUCLEOTIDE SEQUENCE [LARGE SCALE GENOMIC DNA]</scope>
    <source>
        <strain evidence="3 4">KC 17139</strain>
    </source>
</reference>
<proteinExistence type="predicted"/>
<dbReference type="EMBL" id="JAFIRR010000047">
    <property type="protein sequence ID" value="MCO6416107.1"/>
    <property type="molecule type" value="Genomic_DNA"/>
</dbReference>
<dbReference type="Proteomes" id="UP001523392">
    <property type="component" value="Unassembled WGS sequence"/>
</dbReference>
<accession>A0ABT1D2E5</accession>
<gene>
    <name evidence="3" type="ORF">JYK14_07990</name>
</gene>
<name>A0ABT1D2E5_9PROT</name>
<evidence type="ECO:0000313" key="3">
    <source>
        <dbReference type="EMBL" id="MCO6416107.1"/>
    </source>
</evidence>
<organism evidence="3 4">
    <name type="scientific">Siccirubricoccus soli</name>
    <dbReference type="NCBI Taxonomy" id="2899147"/>
    <lineage>
        <taxon>Bacteria</taxon>
        <taxon>Pseudomonadati</taxon>
        <taxon>Pseudomonadota</taxon>
        <taxon>Alphaproteobacteria</taxon>
        <taxon>Acetobacterales</taxon>
        <taxon>Roseomonadaceae</taxon>
        <taxon>Siccirubricoccus</taxon>
    </lineage>
</organism>
<keyword evidence="4" id="KW-1185">Reference proteome</keyword>
<evidence type="ECO:0000259" key="2">
    <source>
        <dbReference type="SMART" id="SM00953"/>
    </source>
</evidence>